<evidence type="ECO:0000256" key="1">
    <source>
        <dbReference type="SAM" id="SignalP"/>
    </source>
</evidence>
<sequence length="130" mass="14156">MKITGKMFGTLLGILIFSSFAFVSCSSDDDSPADSDIFVGTYRGDVSYSNGESNTSDENGRVTVVKVGNNYNFEFSNGIPSITGVEFERDGETLINVGSSSIQYIRVTASTLQILYTENDNDVWTANCTR</sequence>
<feature type="chain" id="PRO_5013207142" description="Lipocalin-like domain-containing protein" evidence="1">
    <location>
        <begin position="22"/>
        <end position="130"/>
    </location>
</feature>
<proteinExistence type="predicted"/>
<dbReference type="RefSeq" id="WP_084017605.1">
    <property type="nucleotide sequence ID" value="NZ_FWXS01000006.1"/>
</dbReference>
<dbReference type="OrthoDB" id="711418at2"/>
<gene>
    <name evidence="2" type="ORF">SAMN06296427_106120</name>
</gene>
<feature type="signal peptide" evidence="1">
    <location>
        <begin position="1"/>
        <end position="21"/>
    </location>
</feature>
<dbReference type="PROSITE" id="PS51257">
    <property type="entry name" value="PROKAR_LIPOPROTEIN"/>
    <property type="match status" value="1"/>
</dbReference>
<dbReference type="AlphaFoldDB" id="A0A1W2BEP4"/>
<evidence type="ECO:0008006" key="4">
    <source>
        <dbReference type="Google" id="ProtNLM"/>
    </source>
</evidence>
<dbReference type="EMBL" id="FWXS01000006">
    <property type="protein sequence ID" value="SMC71376.1"/>
    <property type="molecule type" value="Genomic_DNA"/>
</dbReference>
<keyword evidence="1" id="KW-0732">Signal</keyword>
<organism evidence="2 3">
    <name type="scientific">Moheibacter sediminis</name>
    <dbReference type="NCBI Taxonomy" id="1434700"/>
    <lineage>
        <taxon>Bacteria</taxon>
        <taxon>Pseudomonadati</taxon>
        <taxon>Bacteroidota</taxon>
        <taxon>Flavobacteriia</taxon>
        <taxon>Flavobacteriales</taxon>
        <taxon>Weeksellaceae</taxon>
        <taxon>Moheibacter</taxon>
    </lineage>
</organism>
<reference evidence="2 3" key="1">
    <citation type="submission" date="2017-04" db="EMBL/GenBank/DDBJ databases">
        <authorList>
            <person name="Afonso C.L."/>
            <person name="Miller P.J."/>
            <person name="Scott M.A."/>
            <person name="Spackman E."/>
            <person name="Goraichik I."/>
            <person name="Dimitrov K.M."/>
            <person name="Suarez D.L."/>
            <person name="Swayne D.E."/>
        </authorList>
    </citation>
    <scope>NUCLEOTIDE SEQUENCE [LARGE SCALE GENOMIC DNA]</scope>
    <source>
        <strain evidence="2 3">CGMCC 1.12708</strain>
    </source>
</reference>
<evidence type="ECO:0000313" key="3">
    <source>
        <dbReference type="Proteomes" id="UP000192393"/>
    </source>
</evidence>
<name>A0A1W2BEP4_9FLAO</name>
<evidence type="ECO:0000313" key="2">
    <source>
        <dbReference type="EMBL" id="SMC71376.1"/>
    </source>
</evidence>
<accession>A0A1W2BEP4</accession>
<protein>
    <recommendedName>
        <fullName evidence="4">Lipocalin-like domain-containing protein</fullName>
    </recommendedName>
</protein>
<keyword evidence="3" id="KW-1185">Reference proteome</keyword>
<dbReference type="Proteomes" id="UP000192393">
    <property type="component" value="Unassembled WGS sequence"/>
</dbReference>